<sequence>MTQLRSARALVGALVALLFAAAAAQQAGPYDPTQTGGSLYADYSPAIKSDAGFVSQLITTTAPPPGQGGYNPASGSYANLLDSHTFTAVQGMGVSTAYFNLKPCGLVPPHYHPRAAEVAIVTSGVVLFIFFDSEGNTHYMNVPQGSQVLLPPSLPHIYQEYANAPATIISAFSEESPGTVVSIPRQLFLFIIVALSRTAVVSSWLKRLPGARAVRLPRGIVRSAMGLFNPGATASLNGSIPAGFTTVSPDACTSTGAGHLR</sequence>
<dbReference type="PROSITE" id="PS00725">
    <property type="entry name" value="GERMIN"/>
    <property type="match status" value="1"/>
</dbReference>
<dbReference type="OMA" id="VWDIFVF"/>
<dbReference type="InterPro" id="IPR011051">
    <property type="entry name" value="RmlC_Cupin_sf"/>
</dbReference>
<gene>
    <name evidence="3" type="ORF">KFL_003980140</name>
</gene>
<dbReference type="Gene3D" id="2.60.120.10">
    <property type="entry name" value="Jelly Rolls"/>
    <property type="match status" value="1"/>
</dbReference>
<dbReference type="AlphaFoldDB" id="A0A1Y1IF51"/>
<feature type="signal peptide" evidence="1">
    <location>
        <begin position="1"/>
        <end position="24"/>
    </location>
</feature>
<evidence type="ECO:0000259" key="2">
    <source>
        <dbReference type="SMART" id="SM00835"/>
    </source>
</evidence>
<name>A0A1Y1IF51_KLENI</name>
<keyword evidence="1" id="KW-0732">Signal</keyword>
<reference evidence="3 4" key="1">
    <citation type="journal article" date="2014" name="Nat. Commun.">
        <title>Klebsormidium flaccidum genome reveals primary factors for plant terrestrial adaptation.</title>
        <authorList>
            <person name="Hori K."/>
            <person name="Maruyama F."/>
            <person name="Fujisawa T."/>
            <person name="Togashi T."/>
            <person name="Yamamoto N."/>
            <person name="Seo M."/>
            <person name="Sato S."/>
            <person name="Yamada T."/>
            <person name="Mori H."/>
            <person name="Tajima N."/>
            <person name="Moriyama T."/>
            <person name="Ikeuchi M."/>
            <person name="Watanabe M."/>
            <person name="Wada H."/>
            <person name="Kobayashi K."/>
            <person name="Saito M."/>
            <person name="Masuda T."/>
            <person name="Sasaki-Sekimoto Y."/>
            <person name="Mashiguchi K."/>
            <person name="Awai K."/>
            <person name="Shimojima M."/>
            <person name="Masuda S."/>
            <person name="Iwai M."/>
            <person name="Nobusawa T."/>
            <person name="Narise T."/>
            <person name="Kondo S."/>
            <person name="Saito H."/>
            <person name="Sato R."/>
            <person name="Murakawa M."/>
            <person name="Ihara Y."/>
            <person name="Oshima-Yamada Y."/>
            <person name="Ohtaka K."/>
            <person name="Satoh M."/>
            <person name="Sonobe K."/>
            <person name="Ishii M."/>
            <person name="Ohtani R."/>
            <person name="Kanamori-Sato M."/>
            <person name="Honoki R."/>
            <person name="Miyazaki D."/>
            <person name="Mochizuki H."/>
            <person name="Umetsu J."/>
            <person name="Higashi K."/>
            <person name="Shibata D."/>
            <person name="Kamiya Y."/>
            <person name="Sato N."/>
            <person name="Nakamura Y."/>
            <person name="Tabata S."/>
            <person name="Ida S."/>
            <person name="Kurokawa K."/>
            <person name="Ohta H."/>
        </authorList>
    </citation>
    <scope>NUCLEOTIDE SEQUENCE [LARGE SCALE GENOMIC DNA]</scope>
    <source>
        <strain evidence="3 4">NIES-2285</strain>
    </source>
</reference>
<dbReference type="InterPro" id="IPR019780">
    <property type="entry name" value="Germin_Mn-BS"/>
</dbReference>
<dbReference type="OrthoDB" id="1921208at2759"/>
<dbReference type="Proteomes" id="UP000054558">
    <property type="component" value="Unassembled WGS sequence"/>
</dbReference>
<dbReference type="PANTHER" id="PTHR31238">
    <property type="entry name" value="GERMIN-LIKE PROTEIN SUBFAMILY 3 MEMBER 3"/>
    <property type="match status" value="1"/>
</dbReference>
<protein>
    <recommendedName>
        <fullName evidence="2">Cupin type-1 domain-containing protein</fullName>
    </recommendedName>
</protein>
<evidence type="ECO:0000256" key="1">
    <source>
        <dbReference type="SAM" id="SignalP"/>
    </source>
</evidence>
<evidence type="ECO:0000313" key="3">
    <source>
        <dbReference type="EMBL" id="GAQ88079.1"/>
    </source>
</evidence>
<dbReference type="Pfam" id="PF00190">
    <property type="entry name" value="Cupin_1"/>
    <property type="match status" value="1"/>
</dbReference>
<accession>A0A1Y1IF51</accession>
<dbReference type="GO" id="GO:0030145">
    <property type="term" value="F:manganese ion binding"/>
    <property type="evidence" value="ECO:0007669"/>
    <property type="project" value="InterPro"/>
</dbReference>
<dbReference type="InterPro" id="IPR006045">
    <property type="entry name" value="Cupin_1"/>
</dbReference>
<dbReference type="SUPFAM" id="SSF51182">
    <property type="entry name" value="RmlC-like cupins"/>
    <property type="match status" value="1"/>
</dbReference>
<dbReference type="SMART" id="SM00835">
    <property type="entry name" value="Cupin_1"/>
    <property type="match status" value="1"/>
</dbReference>
<evidence type="ECO:0000313" key="4">
    <source>
        <dbReference type="Proteomes" id="UP000054558"/>
    </source>
</evidence>
<proteinExistence type="predicted"/>
<feature type="domain" description="Cupin type-1" evidence="2">
    <location>
        <begin position="77"/>
        <end position="214"/>
    </location>
</feature>
<keyword evidence="4" id="KW-1185">Reference proteome</keyword>
<dbReference type="EMBL" id="DF237347">
    <property type="protein sequence ID" value="GAQ88079.1"/>
    <property type="molecule type" value="Genomic_DNA"/>
</dbReference>
<feature type="chain" id="PRO_5012778987" description="Cupin type-1 domain-containing protein" evidence="1">
    <location>
        <begin position="25"/>
        <end position="261"/>
    </location>
</feature>
<dbReference type="InterPro" id="IPR014710">
    <property type="entry name" value="RmlC-like_jellyroll"/>
</dbReference>
<organism evidence="3 4">
    <name type="scientific">Klebsormidium nitens</name>
    <name type="common">Green alga</name>
    <name type="synonym">Ulothrix nitens</name>
    <dbReference type="NCBI Taxonomy" id="105231"/>
    <lineage>
        <taxon>Eukaryota</taxon>
        <taxon>Viridiplantae</taxon>
        <taxon>Streptophyta</taxon>
        <taxon>Klebsormidiophyceae</taxon>
        <taxon>Klebsormidiales</taxon>
        <taxon>Klebsormidiaceae</taxon>
        <taxon>Klebsormidium</taxon>
    </lineage>
</organism>